<keyword evidence="5" id="KW-1185">Reference proteome</keyword>
<dbReference type="PANTHER" id="PTHR11014">
    <property type="entry name" value="PEPTIDASE M20 FAMILY MEMBER"/>
    <property type="match status" value="1"/>
</dbReference>
<accession>A0A447IE27</accession>
<dbReference type="Proteomes" id="UP000268844">
    <property type="component" value="Unassembled WGS sequence"/>
</dbReference>
<dbReference type="FunFam" id="3.30.70.360:FF:000001">
    <property type="entry name" value="N-acetyldiaminopimelate deacetylase"/>
    <property type="match status" value="1"/>
</dbReference>
<feature type="binding site" evidence="2">
    <location>
        <position position="105"/>
    </location>
    <ligand>
        <name>Mn(2+)</name>
        <dbReference type="ChEBI" id="CHEBI:29035"/>
        <label>2</label>
    </ligand>
</feature>
<feature type="binding site" evidence="2">
    <location>
        <position position="164"/>
    </location>
    <ligand>
        <name>Mn(2+)</name>
        <dbReference type="ChEBI" id="CHEBI:29035"/>
        <label>2</label>
    </ligand>
</feature>
<evidence type="ECO:0000313" key="5">
    <source>
        <dbReference type="Proteomes" id="UP000268844"/>
    </source>
</evidence>
<dbReference type="InterPro" id="IPR011650">
    <property type="entry name" value="Peptidase_M20_dimer"/>
</dbReference>
<feature type="binding site" evidence="2">
    <location>
        <position position="103"/>
    </location>
    <ligand>
        <name>Mn(2+)</name>
        <dbReference type="ChEBI" id="CHEBI:29035"/>
        <label>2</label>
    </ligand>
</feature>
<dbReference type="EC" id="3.5.1.14" evidence="4"/>
<dbReference type="AlphaFoldDB" id="A0A447IE27"/>
<feature type="binding site" evidence="2">
    <location>
        <position position="139"/>
    </location>
    <ligand>
        <name>Mn(2+)</name>
        <dbReference type="ChEBI" id="CHEBI:29035"/>
        <label>2</label>
    </ligand>
</feature>
<dbReference type="PANTHER" id="PTHR11014:SF63">
    <property type="entry name" value="METALLOPEPTIDASE, PUTATIVE (AFU_ORTHOLOGUE AFUA_6G09600)-RELATED"/>
    <property type="match status" value="1"/>
</dbReference>
<keyword evidence="1 4" id="KW-0378">Hydrolase</keyword>
<evidence type="ECO:0000256" key="1">
    <source>
        <dbReference type="ARBA" id="ARBA00022801"/>
    </source>
</evidence>
<dbReference type="NCBIfam" id="TIGR01891">
    <property type="entry name" value="amidohydrolases"/>
    <property type="match status" value="1"/>
</dbReference>
<dbReference type="GO" id="GO:0046872">
    <property type="term" value="F:metal ion binding"/>
    <property type="evidence" value="ECO:0007669"/>
    <property type="project" value="UniProtKB-KW"/>
</dbReference>
<dbReference type="GO" id="GO:0004046">
    <property type="term" value="F:aminoacylase activity"/>
    <property type="evidence" value="ECO:0007669"/>
    <property type="project" value="UniProtKB-EC"/>
</dbReference>
<dbReference type="Gene3D" id="3.30.70.360">
    <property type="match status" value="1"/>
</dbReference>
<dbReference type="SUPFAM" id="SSF55031">
    <property type="entry name" value="Bacterial exopeptidase dimerisation domain"/>
    <property type="match status" value="1"/>
</dbReference>
<feature type="binding site" evidence="2">
    <location>
        <position position="363"/>
    </location>
    <ligand>
        <name>Mn(2+)</name>
        <dbReference type="ChEBI" id="CHEBI:29035"/>
        <label>2</label>
    </ligand>
</feature>
<evidence type="ECO:0000259" key="3">
    <source>
        <dbReference type="Pfam" id="PF07687"/>
    </source>
</evidence>
<dbReference type="InterPro" id="IPR002933">
    <property type="entry name" value="Peptidase_M20"/>
</dbReference>
<dbReference type="RefSeq" id="WP_126151246.1">
    <property type="nucleotide sequence ID" value="NZ_JBHTMH010000001.1"/>
</dbReference>
<dbReference type="GO" id="GO:0050118">
    <property type="term" value="F:N-acetyldiaminopimelate deacetylase activity"/>
    <property type="evidence" value="ECO:0007669"/>
    <property type="project" value="UniProtKB-ARBA"/>
</dbReference>
<dbReference type="SUPFAM" id="SSF53187">
    <property type="entry name" value="Zn-dependent exopeptidases"/>
    <property type="match status" value="1"/>
</dbReference>
<keyword evidence="2" id="KW-0479">Metal-binding</keyword>
<proteinExistence type="predicted"/>
<dbReference type="InterPro" id="IPR036264">
    <property type="entry name" value="Bact_exopeptidase_dim_dom"/>
</dbReference>
<dbReference type="PIRSF" id="PIRSF005962">
    <property type="entry name" value="Pept_M20D_amidohydro"/>
    <property type="match status" value="1"/>
</dbReference>
<evidence type="ECO:0000313" key="4">
    <source>
        <dbReference type="EMBL" id="VDS05711.1"/>
    </source>
</evidence>
<dbReference type="EMBL" id="UZWD01000035">
    <property type="protein sequence ID" value="VDS05711.1"/>
    <property type="molecule type" value="Genomic_DNA"/>
</dbReference>
<name>A0A447IE27_9HYPH</name>
<dbReference type="Gene3D" id="3.40.630.10">
    <property type="entry name" value="Zn peptidases"/>
    <property type="match status" value="1"/>
</dbReference>
<dbReference type="GO" id="GO:0019877">
    <property type="term" value="P:diaminopimelate biosynthetic process"/>
    <property type="evidence" value="ECO:0007669"/>
    <property type="project" value="UniProtKB-ARBA"/>
</dbReference>
<feature type="domain" description="Peptidase M20 dimerisation" evidence="3">
    <location>
        <begin position="188"/>
        <end position="254"/>
    </location>
</feature>
<keyword evidence="2" id="KW-0464">Manganese</keyword>
<reference evidence="4 5" key="1">
    <citation type="submission" date="2018-12" db="EMBL/GenBank/DDBJ databases">
        <authorList>
            <person name="Criscuolo A."/>
        </authorList>
    </citation>
    <scope>NUCLEOTIDE SEQUENCE [LARGE SCALE GENOMIC DNA]</scope>
    <source>
        <strain evidence="4">ACIP1116281</strain>
    </source>
</reference>
<dbReference type="Pfam" id="PF01546">
    <property type="entry name" value="Peptidase_M20"/>
    <property type="match status" value="1"/>
</dbReference>
<comment type="cofactor">
    <cofactor evidence="2">
        <name>Mn(2+)</name>
        <dbReference type="ChEBI" id="CHEBI:29035"/>
    </cofactor>
    <text evidence="2">The Mn(2+) ion enhances activity.</text>
</comment>
<dbReference type="Pfam" id="PF07687">
    <property type="entry name" value="M20_dimer"/>
    <property type="match status" value="1"/>
</dbReference>
<gene>
    <name evidence="4" type="primary">amaA</name>
    <name evidence="4" type="ORF">DEVEQU_02854</name>
</gene>
<evidence type="ECO:0000256" key="2">
    <source>
        <dbReference type="PIRSR" id="PIRSR005962-1"/>
    </source>
</evidence>
<organism evidence="4 5">
    <name type="scientific">Devosia equisanguinis</name>
    <dbReference type="NCBI Taxonomy" id="2490941"/>
    <lineage>
        <taxon>Bacteria</taxon>
        <taxon>Pseudomonadati</taxon>
        <taxon>Pseudomonadota</taxon>
        <taxon>Alphaproteobacteria</taxon>
        <taxon>Hyphomicrobiales</taxon>
        <taxon>Devosiaceae</taxon>
        <taxon>Devosia</taxon>
    </lineage>
</organism>
<protein>
    <submittedName>
        <fullName evidence="4">N-acyl-L-amino acid amidohydrolase</fullName>
        <ecNumber evidence="4">3.5.1.14</ecNumber>
    </submittedName>
</protein>
<sequence length="392" mass="41860">MNDHIEKLLDGVREQVIAWRRHMHAHPELSFEEHETAAFIVARLEEIGGIEISRPSGTSVVGRLRGNRPGPTIAIRADFDALPINEETGAPYASRNPGVMHACGHDGHTAMLLGTATVLAQLRDNFAGEIRLLFENGEETPPGGAKGMIEGGVMDGVDRVIGLHLWSPLEVGQLHINPRRMMAACDIFRIEVKGVGGHVGAPHRAVDPIAIGCQIVTNLQHLVAREIDPVEAAVVGVTEFHAGQSVGVIPATAVIGGGTNMFDPAVRDLIERRIGEIAGGICAAHGATCDYSYTRVYDAVINDPETAAILARTARDLFGAERVEERDPIMPGEDFSAFGQVAPSCFILVGAGNRAKGITAAHHDARFDIDEDALDNGVRLSVNALLALLKHG</sequence>
<dbReference type="OrthoDB" id="9777385at2"/>
<dbReference type="InterPro" id="IPR017439">
    <property type="entry name" value="Amidohydrolase"/>
</dbReference>